<keyword evidence="2" id="KW-1185">Reference proteome</keyword>
<protein>
    <submittedName>
        <fullName evidence="1">Uncharacterized protein</fullName>
    </submittedName>
</protein>
<sequence>MMETLAVAYGGTVEVQATTINNLNRRYEHFFAQQCESLSQTYNRFNYLVNDMRRLGIIRHSSQLVLNFLDSLGKSWEHHVHVLKIGEKIDSMDLNSLFGNLRNYEETKALRKEIMKDSDKEKFVALMSRKETIKHISESENSDQCKQSDEDLTNELLASVALIVKPYKESRANRVRRAQFKGSNSVKRSTS</sequence>
<dbReference type="EMBL" id="CAKMRJ010005634">
    <property type="protein sequence ID" value="CAH1450439.1"/>
    <property type="molecule type" value="Genomic_DNA"/>
</dbReference>
<comment type="caution">
    <text evidence="1">The sequence shown here is derived from an EMBL/GenBank/DDBJ whole genome shotgun (WGS) entry which is preliminary data.</text>
</comment>
<dbReference type="AlphaFoldDB" id="A0AAU9PK75"/>
<accession>A0AAU9PK75</accession>
<name>A0AAU9PK75_9ASTR</name>
<evidence type="ECO:0000313" key="1">
    <source>
        <dbReference type="EMBL" id="CAH1450439.1"/>
    </source>
</evidence>
<proteinExistence type="predicted"/>
<dbReference type="Proteomes" id="UP001157418">
    <property type="component" value="Unassembled WGS sequence"/>
</dbReference>
<gene>
    <name evidence="1" type="ORF">LVIROSA_LOCUS35865</name>
</gene>
<evidence type="ECO:0000313" key="2">
    <source>
        <dbReference type="Proteomes" id="UP001157418"/>
    </source>
</evidence>
<dbReference type="Pfam" id="PF14223">
    <property type="entry name" value="Retrotran_gag_2"/>
    <property type="match status" value="1"/>
</dbReference>
<organism evidence="1 2">
    <name type="scientific">Lactuca virosa</name>
    <dbReference type="NCBI Taxonomy" id="75947"/>
    <lineage>
        <taxon>Eukaryota</taxon>
        <taxon>Viridiplantae</taxon>
        <taxon>Streptophyta</taxon>
        <taxon>Embryophyta</taxon>
        <taxon>Tracheophyta</taxon>
        <taxon>Spermatophyta</taxon>
        <taxon>Magnoliopsida</taxon>
        <taxon>eudicotyledons</taxon>
        <taxon>Gunneridae</taxon>
        <taxon>Pentapetalae</taxon>
        <taxon>asterids</taxon>
        <taxon>campanulids</taxon>
        <taxon>Asterales</taxon>
        <taxon>Asteraceae</taxon>
        <taxon>Cichorioideae</taxon>
        <taxon>Cichorieae</taxon>
        <taxon>Lactucinae</taxon>
        <taxon>Lactuca</taxon>
    </lineage>
</organism>
<reference evidence="1 2" key="1">
    <citation type="submission" date="2022-01" db="EMBL/GenBank/DDBJ databases">
        <authorList>
            <person name="Xiong W."/>
            <person name="Schranz E."/>
        </authorList>
    </citation>
    <scope>NUCLEOTIDE SEQUENCE [LARGE SCALE GENOMIC DNA]</scope>
</reference>